<accession>A0A2S2R4V3</accession>
<keyword evidence="6" id="KW-1185">Reference proteome</keyword>
<dbReference type="OrthoDB" id="333551at2759"/>
<reference evidence="7" key="2">
    <citation type="submission" date="2025-04" db="UniProtKB">
        <authorList>
            <consortium name="RefSeq"/>
        </authorList>
    </citation>
    <scope>IDENTIFICATION</scope>
    <source>
        <tissue evidence="7">Whole body</tissue>
    </source>
</reference>
<evidence type="ECO:0000256" key="2">
    <source>
        <dbReference type="SAM" id="Coils"/>
    </source>
</evidence>
<dbReference type="Proteomes" id="UP000694846">
    <property type="component" value="Unplaced"/>
</dbReference>
<evidence type="ECO:0000313" key="7">
    <source>
        <dbReference type="RefSeq" id="XP_025412326.1"/>
    </source>
</evidence>
<dbReference type="InterPro" id="IPR057464">
    <property type="entry name" value="CCDC174_GRSR"/>
</dbReference>
<proteinExistence type="predicted"/>
<protein>
    <submittedName>
        <fullName evidence="7">Coiled-coil domain-containing protein 174</fullName>
    </submittedName>
</protein>
<dbReference type="GeneID" id="112684838"/>
<organism evidence="5">
    <name type="scientific">Sipha flava</name>
    <name type="common">yellow sugarcane aphid</name>
    <dbReference type="NCBI Taxonomy" id="143950"/>
    <lineage>
        <taxon>Eukaryota</taxon>
        <taxon>Metazoa</taxon>
        <taxon>Ecdysozoa</taxon>
        <taxon>Arthropoda</taxon>
        <taxon>Hexapoda</taxon>
        <taxon>Insecta</taxon>
        <taxon>Pterygota</taxon>
        <taxon>Neoptera</taxon>
        <taxon>Paraneoptera</taxon>
        <taxon>Hemiptera</taxon>
        <taxon>Sternorrhyncha</taxon>
        <taxon>Aphidomorpha</taxon>
        <taxon>Aphidoidea</taxon>
        <taxon>Aphididae</taxon>
        <taxon>Sipha</taxon>
    </lineage>
</organism>
<dbReference type="EMBL" id="GGMS01015791">
    <property type="protein sequence ID" value="MBY84994.1"/>
    <property type="molecule type" value="Transcribed_RNA"/>
</dbReference>
<evidence type="ECO:0000313" key="5">
    <source>
        <dbReference type="EMBL" id="MBY84994.1"/>
    </source>
</evidence>
<feature type="compositionally biased region" description="Basic and acidic residues" evidence="3">
    <location>
        <begin position="380"/>
        <end position="391"/>
    </location>
</feature>
<dbReference type="PANTHER" id="PTHR15885:SF1">
    <property type="entry name" value="COILED-COIL DOMAIN-CONTAINING PROTEIN 174"/>
    <property type="match status" value="1"/>
</dbReference>
<feature type="domain" description="CCDC174 alpha/beta GRSR" evidence="4">
    <location>
        <begin position="154"/>
        <end position="182"/>
    </location>
</feature>
<sequence length="533" mass="61885">MSKSLDICKASLTSLKAELLRKQDEANKARSFSGDTFIRPLPGAKTPSCLFQSNEGVEKRNAKDLEEEYKPDVENSLKKSRDVLTMKAMLYDKLVKGEMVSEQDKTFLVDFKQKVNENKTTYPIISTNEEVKEPDKSDSDADSYKYDSGADDDWIDYTDFFGRTRRCLKTDLEFFKKRDQRIEKELEPPLPYESKQKIQATTQQFVQESKNSEETSELVSSDMRREQLRLKWEEEERKLAERTDIHYEDIRFDEVREHGVGYYSFSTDEKERHRQQTELKKLREQTKSTQMTVQKLKERRAAQMAARLKAVKRRKKEKLGLPIDSSSDEEVPPPKAPSPEVVEDMDAERAFEKLRKAAHVRPWDYGKDGLQKPLLTQDEWNEKQRSERKSEFSWNYNGNGKSKNNSTDSDIQNIEEEENDDDMVGPSLDMFLTPNNPNKQSTIIPKKQPIHNELDDEPLITKKKPLIDDSDLDSIPLPSEPKKGAEIAPPPTYEYYGPNSRRQKVQDNIISINEMQDSINIGFQNANIRNKLQ</sequence>
<feature type="compositionally biased region" description="Acidic residues" evidence="3">
    <location>
        <begin position="413"/>
        <end position="423"/>
    </location>
</feature>
<reference evidence="5" key="1">
    <citation type="submission" date="2018-04" db="EMBL/GenBank/DDBJ databases">
        <title>Transcriptome assembly of Sipha flava.</title>
        <authorList>
            <person name="Scully E.D."/>
            <person name="Geib S.M."/>
            <person name="Palmer N.A."/>
            <person name="Koch K."/>
            <person name="Bradshaw J."/>
            <person name="Heng-Moss T."/>
            <person name="Sarath G."/>
        </authorList>
    </citation>
    <scope>NUCLEOTIDE SEQUENCE</scope>
</reference>
<dbReference type="RefSeq" id="XP_025412326.1">
    <property type="nucleotide sequence ID" value="XM_025556541.1"/>
</dbReference>
<dbReference type="PANTHER" id="PTHR15885">
    <property type="entry name" value="COILED-COIL DOMAIN-CONTAINING PROTEIN 174"/>
    <property type="match status" value="1"/>
</dbReference>
<dbReference type="InterPro" id="IPR025066">
    <property type="entry name" value="CCDC174-like"/>
</dbReference>
<dbReference type="Pfam" id="PF25449">
    <property type="entry name" value="CCDC174_GRSR"/>
    <property type="match status" value="1"/>
</dbReference>
<feature type="compositionally biased region" description="Low complexity" evidence="3">
    <location>
        <begin position="397"/>
        <end position="412"/>
    </location>
</feature>
<name>A0A2S2R4V3_9HEMI</name>
<evidence type="ECO:0000256" key="3">
    <source>
        <dbReference type="SAM" id="MobiDB-lite"/>
    </source>
</evidence>
<evidence type="ECO:0000256" key="1">
    <source>
        <dbReference type="ARBA" id="ARBA00023054"/>
    </source>
</evidence>
<dbReference type="GO" id="GO:0005634">
    <property type="term" value="C:nucleus"/>
    <property type="evidence" value="ECO:0007669"/>
    <property type="project" value="TreeGrafter"/>
</dbReference>
<dbReference type="AlphaFoldDB" id="A0A2S2R4V3"/>
<feature type="region of interest" description="Disordered" evidence="3">
    <location>
        <begin position="309"/>
        <end position="347"/>
    </location>
</feature>
<dbReference type="Pfam" id="PF13300">
    <property type="entry name" value="DUF4078"/>
    <property type="match status" value="1"/>
</dbReference>
<feature type="compositionally biased region" description="Polar residues" evidence="3">
    <location>
        <begin position="433"/>
        <end position="443"/>
    </location>
</feature>
<feature type="coiled-coil region" evidence="2">
    <location>
        <begin position="265"/>
        <end position="299"/>
    </location>
</feature>
<keyword evidence="1 2" id="KW-0175">Coiled coil</keyword>
<feature type="region of interest" description="Disordered" evidence="3">
    <location>
        <begin position="364"/>
        <end position="500"/>
    </location>
</feature>
<evidence type="ECO:0000259" key="4">
    <source>
        <dbReference type="Pfam" id="PF25449"/>
    </source>
</evidence>
<gene>
    <name evidence="7" type="primary">LOC112684838</name>
    <name evidence="5" type="ORF">g.135815</name>
</gene>
<evidence type="ECO:0000313" key="6">
    <source>
        <dbReference type="Proteomes" id="UP000694846"/>
    </source>
</evidence>